<sequence>MFNKKLHAKIASQDAALEQQQAVLEAISLSMASVSFDLNANVTDSNSLFQQVMGYGASSLLGMNHRAFCDPDYVASRDYQEFWNSLRAGKPYIGRVKRVRSSGERIWLEATYNPVKDKAGKVIGFIKFATDITRRVEEAARNKAVLESVNRVMASIEFTVDGVITAVNHNFLQTMGYQESELIGQSHRRLCAPEFAQSREYTQLWDQLRSGQFFSGQIKRIARDGSERWLEASYNPVFDDAGKVISVIKFATDITANVIAQKQERDSALFAFNTSQQTRQWAEEGVNNISDSVANIENMANEISTAAQSVQSLGQHSQQIGTIVQTIKDIADQTNLLALNAAIEAARAGETGRGFAVVADEVRKLAERTSLSTSEISGMVSAIQSQTGTAVNNMDQIKKLVEGSVGQVNKVGDVINQIRQGADSVVTAIQQMVLDKGVQ</sequence>
<evidence type="ECO:0000259" key="4">
    <source>
        <dbReference type="PROSITE" id="PS50112"/>
    </source>
</evidence>
<dbReference type="InterPro" id="IPR013655">
    <property type="entry name" value="PAS_fold_3"/>
</dbReference>
<dbReference type="SUPFAM" id="SSF58104">
    <property type="entry name" value="Methyl-accepting chemotaxis protein (MCP) signaling domain"/>
    <property type="match status" value="1"/>
</dbReference>
<name>A0A3G9GKD1_9NEIS</name>
<keyword evidence="1 2" id="KW-0807">Transducer</keyword>
<dbReference type="Gene3D" id="3.30.450.20">
    <property type="entry name" value="PAS domain"/>
    <property type="match status" value="2"/>
</dbReference>
<dbReference type="EMBL" id="AP018823">
    <property type="protein sequence ID" value="BBF85816.1"/>
    <property type="molecule type" value="Genomic_DNA"/>
</dbReference>
<evidence type="ECO:0000259" key="5">
    <source>
        <dbReference type="PROSITE" id="PS50113"/>
    </source>
</evidence>
<dbReference type="InterPro" id="IPR035965">
    <property type="entry name" value="PAS-like_dom_sf"/>
</dbReference>
<feature type="domain" description="Methyl-accepting transducer" evidence="3">
    <location>
        <begin position="266"/>
        <end position="439"/>
    </location>
</feature>
<evidence type="ECO:0000313" key="7">
    <source>
        <dbReference type="Proteomes" id="UP000198290"/>
    </source>
</evidence>
<dbReference type="CDD" id="cd11386">
    <property type="entry name" value="MCP_signal"/>
    <property type="match status" value="1"/>
</dbReference>
<reference evidence="7" key="1">
    <citation type="journal article" date="2017" name="Biotechnol. Biofuels">
        <title>Evaluation of environmental bacterial communities as a factor affecting the growth of duckweed Lemna minor.</title>
        <authorList>
            <person name="Ishizawa H."/>
            <person name="Kuroda M."/>
            <person name="Morikawa M."/>
            <person name="Ike M."/>
        </authorList>
    </citation>
    <scope>NUCLEOTIDE SEQUENCE [LARGE SCALE GENOMIC DNA]</scope>
    <source>
        <strain evidence="7">H3</strain>
    </source>
</reference>
<dbReference type="InterPro" id="IPR004089">
    <property type="entry name" value="MCPsignal_dom"/>
</dbReference>
<evidence type="ECO:0000256" key="1">
    <source>
        <dbReference type="ARBA" id="ARBA00023224"/>
    </source>
</evidence>
<dbReference type="InterPro" id="IPR001610">
    <property type="entry name" value="PAC"/>
</dbReference>
<proteinExistence type="predicted"/>
<evidence type="ECO:0000256" key="2">
    <source>
        <dbReference type="PROSITE-ProRule" id="PRU00284"/>
    </source>
</evidence>
<dbReference type="AlphaFoldDB" id="A0A3G9GKD1"/>
<dbReference type="InterPro" id="IPR000014">
    <property type="entry name" value="PAS"/>
</dbReference>
<dbReference type="SMART" id="SM00086">
    <property type="entry name" value="PAC"/>
    <property type="match status" value="2"/>
</dbReference>
<organism evidence="6 7">
    <name type="scientific">Aquitalea magnusonii</name>
    <dbReference type="NCBI Taxonomy" id="332411"/>
    <lineage>
        <taxon>Bacteria</taxon>
        <taxon>Pseudomonadati</taxon>
        <taxon>Pseudomonadota</taxon>
        <taxon>Betaproteobacteria</taxon>
        <taxon>Neisseriales</taxon>
        <taxon>Chromobacteriaceae</taxon>
        <taxon>Aquitalea</taxon>
    </lineage>
</organism>
<dbReference type="PROSITE" id="PS50111">
    <property type="entry name" value="CHEMOTAXIS_TRANSDUC_2"/>
    <property type="match status" value="1"/>
</dbReference>
<dbReference type="Proteomes" id="UP000198290">
    <property type="component" value="Chromosome"/>
</dbReference>
<dbReference type="GO" id="GO:0016020">
    <property type="term" value="C:membrane"/>
    <property type="evidence" value="ECO:0007669"/>
    <property type="project" value="InterPro"/>
</dbReference>
<feature type="domain" description="PAC" evidence="5">
    <location>
        <begin position="214"/>
        <end position="266"/>
    </location>
</feature>
<dbReference type="Pfam" id="PF08447">
    <property type="entry name" value="PAS_3"/>
    <property type="match status" value="2"/>
</dbReference>
<gene>
    <name evidence="6" type="ORF">DLM_2201</name>
</gene>
<dbReference type="PANTHER" id="PTHR32089">
    <property type="entry name" value="METHYL-ACCEPTING CHEMOTAXIS PROTEIN MCPB"/>
    <property type="match status" value="1"/>
</dbReference>
<dbReference type="CDD" id="cd00130">
    <property type="entry name" value="PAS"/>
    <property type="match status" value="2"/>
</dbReference>
<reference evidence="6 7" key="2">
    <citation type="journal article" date="2017" name="Genome Announc.">
        <title>Draft genome sequence of Aquitalea magnusonii strain H3, a plant growth-promoting bacterium of duckweed Lemna minor.</title>
        <authorList>
            <person name="Ishizawa H."/>
            <person name="Kuroda M."/>
            <person name="Ike M."/>
        </authorList>
    </citation>
    <scope>NUCLEOTIDE SEQUENCE [LARGE SCALE GENOMIC DNA]</scope>
    <source>
        <strain evidence="6 7">H3</strain>
    </source>
</reference>
<dbReference type="GO" id="GO:0007165">
    <property type="term" value="P:signal transduction"/>
    <property type="evidence" value="ECO:0007669"/>
    <property type="project" value="UniProtKB-KW"/>
</dbReference>
<dbReference type="STRING" id="332411.VI06_03105"/>
<feature type="domain" description="PAS" evidence="4">
    <location>
        <begin position="161"/>
        <end position="194"/>
    </location>
</feature>
<dbReference type="SMART" id="SM00091">
    <property type="entry name" value="PAS"/>
    <property type="match status" value="2"/>
</dbReference>
<evidence type="ECO:0000313" key="6">
    <source>
        <dbReference type="EMBL" id="BBF85816.1"/>
    </source>
</evidence>
<protein>
    <submittedName>
        <fullName evidence="6">Methyl-accepting chemotaxis protein</fullName>
    </submittedName>
</protein>
<dbReference type="SMART" id="SM00283">
    <property type="entry name" value="MA"/>
    <property type="match status" value="1"/>
</dbReference>
<dbReference type="KEGG" id="amah:DLM_2201"/>
<dbReference type="PROSITE" id="PS50113">
    <property type="entry name" value="PAC"/>
    <property type="match status" value="2"/>
</dbReference>
<dbReference type="PANTHER" id="PTHR32089:SF112">
    <property type="entry name" value="LYSOZYME-LIKE PROTEIN-RELATED"/>
    <property type="match status" value="1"/>
</dbReference>
<feature type="domain" description="PAC" evidence="5">
    <location>
        <begin position="92"/>
        <end position="144"/>
    </location>
</feature>
<reference evidence="7" key="3">
    <citation type="journal article" date="2017" name="Plant Physiol. Biochem.">
        <title>Differential oxidative and antioxidative response of duckweed Lemna minor toward plant growth promoting/inhibiting bacteria.</title>
        <authorList>
            <person name="Ishizawa H."/>
            <person name="Kuroda M."/>
            <person name="Morikawa M."/>
            <person name="Ike M."/>
        </authorList>
    </citation>
    <scope>NUCLEOTIDE SEQUENCE [LARGE SCALE GENOMIC DNA]</scope>
    <source>
        <strain evidence="7">H3</strain>
    </source>
</reference>
<dbReference type="NCBIfam" id="TIGR00229">
    <property type="entry name" value="sensory_box"/>
    <property type="match status" value="2"/>
</dbReference>
<dbReference type="PROSITE" id="PS50112">
    <property type="entry name" value="PAS"/>
    <property type="match status" value="1"/>
</dbReference>
<dbReference type="Pfam" id="PF00015">
    <property type="entry name" value="MCPsignal"/>
    <property type="match status" value="1"/>
</dbReference>
<dbReference type="Gene3D" id="1.10.287.950">
    <property type="entry name" value="Methyl-accepting chemotaxis protein"/>
    <property type="match status" value="1"/>
</dbReference>
<dbReference type="InterPro" id="IPR000700">
    <property type="entry name" value="PAS-assoc_C"/>
</dbReference>
<accession>A0A3G9GKD1</accession>
<dbReference type="SUPFAM" id="SSF55785">
    <property type="entry name" value="PYP-like sensor domain (PAS domain)"/>
    <property type="match status" value="2"/>
</dbReference>
<keyword evidence="7" id="KW-1185">Reference proteome</keyword>
<evidence type="ECO:0000259" key="3">
    <source>
        <dbReference type="PROSITE" id="PS50111"/>
    </source>
</evidence>